<dbReference type="Pfam" id="PF00582">
    <property type="entry name" value="Usp"/>
    <property type="match status" value="1"/>
</dbReference>
<reference evidence="3 4" key="1">
    <citation type="submission" date="2020-01" db="EMBL/GenBank/DDBJ databases">
        <title>Paenibacillus soybeanensis sp. nov. isolated from the nodules of soybean (Glycine max(L.) Merr).</title>
        <authorList>
            <person name="Wang H."/>
        </authorList>
    </citation>
    <scope>NUCLEOTIDE SEQUENCE [LARGE SCALE GENOMIC DNA]</scope>
    <source>
        <strain evidence="3 4">T1</strain>
    </source>
</reference>
<dbReference type="InterPro" id="IPR014729">
    <property type="entry name" value="Rossmann-like_a/b/a_fold"/>
</dbReference>
<dbReference type="InterPro" id="IPR006015">
    <property type="entry name" value="Universal_stress_UspA"/>
</dbReference>
<protein>
    <submittedName>
        <fullName evidence="3">Universal stress protein</fullName>
    </submittedName>
</protein>
<dbReference type="PRINTS" id="PR01438">
    <property type="entry name" value="UNVRSLSTRESS"/>
</dbReference>
<dbReference type="RefSeq" id="WP_161743334.1">
    <property type="nucleotide sequence ID" value="NZ_JAAAMV010000007.1"/>
</dbReference>
<dbReference type="PANTHER" id="PTHR46268">
    <property type="entry name" value="STRESS RESPONSE PROTEIN NHAX"/>
    <property type="match status" value="1"/>
</dbReference>
<dbReference type="CDD" id="cd00293">
    <property type="entry name" value="USP-like"/>
    <property type="match status" value="1"/>
</dbReference>
<comment type="similarity">
    <text evidence="1">Belongs to the universal stress protein A family.</text>
</comment>
<evidence type="ECO:0000313" key="4">
    <source>
        <dbReference type="Proteomes" id="UP000665561"/>
    </source>
</evidence>
<accession>A0ABW9XPH4</accession>
<comment type="caution">
    <text evidence="3">The sequence shown here is derived from an EMBL/GenBank/DDBJ whole genome shotgun (WGS) entry which is preliminary data.</text>
</comment>
<proteinExistence type="inferred from homology"/>
<organism evidence="3 4">
    <name type="scientific">Paenibacillus glycinis</name>
    <dbReference type="NCBI Taxonomy" id="2697035"/>
    <lineage>
        <taxon>Bacteria</taxon>
        <taxon>Bacillati</taxon>
        <taxon>Bacillota</taxon>
        <taxon>Bacilli</taxon>
        <taxon>Bacillales</taxon>
        <taxon>Paenibacillaceae</taxon>
        <taxon>Paenibacillus</taxon>
    </lineage>
</organism>
<dbReference type="SUPFAM" id="SSF52402">
    <property type="entry name" value="Adenine nucleotide alpha hydrolases-like"/>
    <property type="match status" value="1"/>
</dbReference>
<dbReference type="InterPro" id="IPR006016">
    <property type="entry name" value="UspA"/>
</dbReference>
<dbReference type="Gene3D" id="3.40.50.620">
    <property type="entry name" value="HUPs"/>
    <property type="match status" value="1"/>
</dbReference>
<dbReference type="Proteomes" id="UP000665561">
    <property type="component" value="Unassembled WGS sequence"/>
</dbReference>
<evidence type="ECO:0000256" key="1">
    <source>
        <dbReference type="ARBA" id="ARBA00008791"/>
    </source>
</evidence>
<sequence length="141" mass="15857">MFTNILVAYDGSNLSKKALNKAVEFYRHSEESKPSKLEILHVFQDVVTSGQVYFVVNEDSMKEYAEKLRGDIKELVPPDIRLAFFQEKGDPARTILQHAEKHGNDLIVMGSRGLGRIREVVLGSVSHNVAQHSKVPVLIIK</sequence>
<dbReference type="EMBL" id="JAAAMV010000007">
    <property type="protein sequence ID" value="NBD24538.1"/>
    <property type="molecule type" value="Genomic_DNA"/>
</dbReference>
<keyword evidence="4" id="KW-1185">Reference proteome</keyword>
<dbReference type="PANTHER" id="PTHR46268:SF6">
    <property type="entry name" value="UNIVERSAL STRESS PROTEIN UP12"/>
    <property type="match status" value="1"/>
</dbReference>
<evidence type="ECO:0000259" key="2">
    <source>
        <dbReference type="Pfam" id="PF00582"/>
    </source>
</evidence>
<gene>
    <name evidence="3" type="ORF">GT019_11705</name>
</gene>
<name>A0ABW9XPH4_9BACL</name>
<evidence type="ECO:0000313" key="3">
    <source>
        <dbReference type="EMBL" id="NBD24538.1"/>
    </source>
</evidence>
<feature type="domain" description="UspA" evidence="2">
    <location>
        <begin position="1"/>
        <end position="141"/>
    </location>
</feature>